<reference evidence="2 3" key="1">
    <citation type="journal article" date="2018" name="Front. Plant Sci.">
        <title>Red Clover (Trifolium pratense) and Zigzag Clover (T. medium) - A Picture of Genomic Similarities and Differences.</title>
        <authorList>
            <person name="Dluhosova J."/>
            <person name="Istvanek J."/>
            <person name="Nedelnik J."/>
            <person name="Repkova J."/>
        </authorList>
    </citation>
    <scope>NUCLEOTIDE SEQUENCE [LARGE SCALE GENOMIC DNA]</scope>
    <source>
        <strain evidence="3">cv. 10/8</strain>
        <tissue evidence="2">Leaf</tissue>
    </source>
</reference>
<dbReference type="EMBL" id="LXQA011216476">
    <property type="protein sequence ID" value="MCI89317.1"/>
    <property type="molecule type" value="Genomic_DNA"/>
</dbReference>
<proteinExistence type="predicted"/>
<evidence type="ECO:0000313" key="2">
    <source>
        <dbReference type="EMBL" id="MCI89317.1"/>
    </source>
</evidence>
<dbReference type="AlphaFoldDB" id="A0A392VN54"/>
<keyword evidence="3" id="KW-1185">Reference proteome</keyword>
<evidence type="ECO:0000256" key="1">
    <source>
        <dbReference type="SAM" id="MobiDB-lite"/>
    </source>
</evidence>
<accession>A0A392VN54</accession>
<sequence>SGEKSGGETTVPELQSGGRAKEADEDSSSTFRFKT</sequence>
<evidence type="ECO:0000313" key="3">
    <source>
        <dbReference type="Proteomes" id="UP000265520"/>
    </source>
</evidence>
<protein>
    <submittedName>
        <fullName evidence="2">Uncharacterized protein</fullName>
    </submittedName>
</protein>
<feature type="non-terminal residue" evidence="2">
    <location>
        <position position="1"/>
    </location>
</feature>
<comment type="caution">
    <text evidence="2">The sequence shown here is derived from an EMBL/GenBank/DDBJ whole genome shotgun (WGS) entry which is preliminary data.</text>
</comment>
<dbReference type="Proteomes" id="UP000265520">
    <property type="component" value="Unassembled WGS sequence"/>
</dbReference>
<feature type="region of interest" description="Disordered" evidence="1">
    <location>
        <begin position="1"/>
        <end position="35"/>
    </location>
</feature>
<organism evidence="2 3">
    <name type="scientific">Trifolium medium</name>
    <dbReference type="NCBI Taxonomy" id="97028"/>
    <lineage>
        <taxon>Eukaryota</taxon>
        <taxon>Viridiplantae</taxon>
        <taxon>Streptophyta</taxon>
        <taxon>Embryophyta</taxon>
        <taxon>Tracheophyta</taxon>
        <taxon>Spermatophyta</taxon>
        <taxon>Magnoliopsida</taxon>
        <taxon>eudicotyledons</taxon>
        <taxon>Gunneridae</taxon>
        <taxon>Pentapetalae</taxon>
        <taxon>rosids</taxon>
        <taxon>fabids</taxon>
        <taxon>Fabales</taxon>
        <taxon>Fabaceae</taxon>
        <taxon>Papilionoideae</taxon>
        <taxon>50 kb inversion clade</taxon>
        <taxon>NPAAA clade</taxon>
        <taxon>Hologalegina</taxon>
        <taxon>IRL clade</taxon>
        <taxon>Trifolieae</taxon>
        <taxon>Trifolium</taxon>
    </lineage>
</organism>
<name>A0A392VN54_9FABA</name>